<dbReference type="PANTHER" id="PTHR43213">
    <property type="entry name" value="BIFUNCTIONAL DTTP/UTP PYROPHOSPHATASE/METHYLTRANSFERASE PROTEIN-RELATED"/>
    <property type="match status" value="1"/>
</dbReference>
<dbReference type="Pfam" id="PF02545">
    <property type="entry name" value="Maf"/>
    <property type="match status" value="1"/>
</dbReference>
<dbReference type="GO" id="GO:0005737">
    <property type="term" value="C:cytoplasm"/>
    <property type="evidence" value="ECO:0007669"/>
    <property type="project" value="UniProtKB-SubCell"/>
</dbReference>
<dbReference type="CDD" id="cd00555">
    <property type="entry name" value="Maf"/>
    <property type="match status" value="1"/>
</dbReference>
<comment type="function">
    <text evidence="4">Nucleoside triphosphate pyrophosphatase that hydrolyzes dTTP and UTP. May have a dual role in cell division arrest and in preventing the incorporation of modified nucleotides into cellular nucleic acids.</text>
</comment>
<evidence type="ECO:0000256" key="2">
    <source>
        <dbReference type="ARBA" id="ARBA00022801"/>
    </source>
</evidence>
<keyword evidence="6" id="KW-1185">Reference proteome</keyword>
<name>A0A4Z0FDB5_9GAMM</name>
<dbReference type="NCBIfam" id="TIGR00172">
    <property type="entry name" value="maf"/>
    <property type="match status" value="1"/>
</dbReference>
<keyword evidence="3 4" id="KW-0546">Nucleotide metabolism</keyword>
<reference evidence="5 6" key="1">
    <citation type="journal article" date="2019" name="ISME J.">
        <title>Candidatus Macondimonas diazotrophica, a novel gammaproteobacterial genus dominating crude-oil-contaminated coastal sediments.</title>
        <authorList>
            <person name="Karthikeyan S."/>
            <person name="Konstantinidis K."/>
        </authorList>
    </citation>
    <scope>NUCLEOTIDE SEQUENCE [LARGE SCALE GENOMIC DNA]</scope>
    <source>
        <strain evidence="5 6">KTK01</strain>
    </source>
</reference>
<dbReference type="AlphaFoldDB" id="A0A4Z0FDB5"/>
<dbReference type="InterPro" id="IPR003697">
    <property type="entry name" value="Maf-like"/>
</dbReference>
<dbReference type="InterPro" id="IPR029001">
    <property type="entry name" value="ITPase-like_fam"/>
</dbReference>
<gene>
    <name evidence="5" type="ORF">E4680_01795</name>
</gene>
<comment type="subcellular location">
    <subcellularLocation>
        <location evidence="4">Cytoplasm</location>
    </subcellularLocation>
</comment>
<dbReference type="EMBL" id="SRIO01000002">
    <property type="protein sequence ID" value="TFZ83910.1"/>
    <property type="molecule type" value="Genomic_DNA"/>
</dbReference>
<keyword evidence="4" id="KW-0963">Cytoplasm</keyword>
<evidence type="ECO:0000313" key="6">
    <source>
        <dbReference type="Proteomes" id="UP000297890"/>
    </source>
</evidence>
<dbReference type="GO" id="GO:0036221">
    <property type="term" value="F:UTP diphosphatase activity"/>
    <property type="evidence" value="ECO:0007669"/>
    <property type="project" value="RHEA"/>
</dbReference>
<dbReference type="PIRSF" id="PIRSF006305">
    <property type="entry name" value="Maf"/>
    <property type="match status" value="1"/>
</dbReference>
<sequence>MNQPHLYLASTSPRRRDLLALLRVSYQCVRISVDETAKAGEMPLAYVRRLALAKAHAGCRQPGVGTLPVLGADTAVVLGRRIFGKPADREDGLAMLAALSGREHRVLTAVAVVRQDQARVVVSESRVTMAEMSPAERAAYWDTGEPADKAGGYAVQGLGAVFISRIRGSHSGIMGLPLRETALLLQSFSVPVFPWVHPLEVGAKTATSR</sequence>
<dbReference type="Proteomes" id="UP000297890">
    <property type="component" value="Unassembled WGS sequence"/>
</dbReference>
<evidence type="ECO:0000256" key="4">
    <source>
        <dbReference type="HAMAP-Rule" id="MF_00528"/>
    </source>
</evidence>
<proteinExistence type="inferred from homology"/>
<feature type="active site" description="Proton acceptor" evidence="4">
    <location>
        <position position="73"/>
    </location>
</feature>
<comment type="caution">
    <text evidence="5">The sequence shown here is derived from an EMBL/GenBank/DDBJ whole genome shotgun (WGS) entry which is preliminary data.</text>
</comment>
<evidence type="ECO:0000313" key="5">
    <source>
        <dbReference type="EMBL" id="TFZ83910.1"/>
    </source>
</evidence>
<dbReference type="HAMAP" id="MF_00528">
    <property type="entry name" value="Maf"/>
    <property type="match status" value="1"/>
</dbReference>
<accession>A0A4Z0FDB5</accession>
<comment type="caution">
    <text evidence="4">Lacks conserved residue(s) required for the propagation of feature annotation.</text>
</comment>
<comment type="similarity">
    <text evidence="4">Belongs to the Maf family. YhdE subfamily.</text>
</comment>
<evidence type="ECO:0000256" key="1">
    <source>
        <dbReference type="ARBA" id="ARBA00001968"/>
    </source>
</evidence>
<dbReference type="SUPFAM" id="SSF52972">
    <property type="entry name" value="ITPase-like"/>
    <property type="match status" value="1"/>
</dbReference>
<evidence type="ECO:0000256" key="3">
    <source>
        <dbReference type="ARBA" id="ARBA00023080"/>
    </source>
</evidence>
<organism evidence="5 6">
    <name type="scientific">Candidatus Macondimonas diazotrophica</name>
    <dbReference type="NCBI Taxonomy" id="2305248"/>
    <lineage>
        <taxon>Bacteria</taxon>
        <taxon>Pseudomonadati</taxon>
        <taxon>Pseudomonadota</taxon>
        <taxon>Gammaproteobacteria</taxon>
        <taxon>Chromatiales</taxon>
        <taxon>Ectothiorhodospiraceae</taxon>
        <taxon>Candidatus Macondimonas</taxon>
    </lineage>
</organism>
<feature type="site" description="Important for substrate specificity" evidence="4">
    <location>
        <position position="14"/>
    </location>
</feature>
<protein>
    <recommendedName>
        <fullName evidence="4">dTTP/UTP pyrophosphatase</fullName>
        <shortName evidence="4">dTTPase/UTPase</shortName>
        <ecNumber evidence="4">3.6.1.9</ecNumber>
    </recommendedName>
    <alternativeName>
        <fullName evidence="4">Nucleoside triphosphate pyrophosphatase</fullName>
    </alternativeName>
    <alternativeName>
        <fullName evidence="4">Nucleotide pyrophosphatase</fullName>
        <shortName evidence="4">Nucleotide PPase</shortName>
    </alternativeName>
</protein>
<comment type="catalytic activity">
    <reaction evidence="4">
        <text>UTP + H2O = UMP + diphosphate + H(+)</text>
        <dbReference type="Rhea" id="RHEA:29395"/>
        <dbReference type="ChEBI" id="CHEBI:15377"/>
        <dbReference type="ChEBI" id="CHEBI:15378"/>
        <dbReference type="ChEBI" id="CHEBI:33019"/>
        <dbReference type="ChEBI" id="CHEBI:46398"/>
        <dbReference type="ChEBI" id="CHEBI:57865"/>
        <dbReference type="EC" id="3.6.1.9"/>
    </reaction>
</comment>
<comment type="catalytic activity">
    <reaction evidence="4">
        <text>dTTP + H2O = dTMP + diphosphate + H(+)</text>
        <dbReference type="Rhea" id="RHEA:28534"/>
        <dbReference type="ChEBI" id="CHEBI:15377"/>
        <dbReference type="ChEBI" id="CHEBI:15378"/>
        <dbReference type="ChEBI" id="CHEBI:33019"/>
        <dbReference type="ChEBI" id="CHEBI:37568"/>
        <dbReference type="ChEBI" id="CHEBI:63528"/>
        <dbReference type="EC" id="3.6.1.9"/>
    </reaction>
</comment>
<feature type="site" description="Important for substrate specificity" evidence="4">
    <location>
        <position position="74"/>
    </location>
</feature>
<dbReference type="Gene3D" id="3.90.950.10">
    <property type="match status" value="1"/>
</dbReference>
<comment type="cofactor">
    <cofactor evidence="1 4">
        <name>a divalent metal cation</name>
        <dbReference type="ChEBI" id="CHEBI:60240"/>
    </cofactor>
</comment>
<dbReference type="GO" id="GO:0036218">
    <property type="term" value="F:dTTP diphosphatase activity"/>
    <property type="evidence" value="ECO:0007669"/>
    <property type="project" value="RHEA"/>
</dbReference>
<keyword evidence="2 4" id="KW-0378">Hydrolase</keyword>
<feature type="site" description="Important for substrate specificity" evidence="4">
    <location>
        <position position="156"/>
    </location>
</feature>
<dbReference type="PANTHER" id="PTHR43213:SF5">
    <property type="entry name" value="BIFUNCTIONAL DTTP_UTP PYROPHOSPHATASE_METHYLTRANSFERASE PROTEIN-RELATED"/>
    <property type="match status" value="1"/>
</dbReference>
<dbReference type="GO" id="GO:0009117">
    <property type="term" value="P:nucleotide metabolic process"/>
    <property type="evidence" value="ECO:0007669"/>
    <property type="project" value="UniProtKB-KW"/>
</dbReference>
<dbReference type="EC" id="3.6.1.9" evidence="4"/>
<dbReference type="OrthoDB" id="9807767at2"/>